<dbReference type="GO" id="GO:0005615">
    <property type="term" value="C:extracellular space"/>
    <property type="evidence" value="ECO:0007669"/>
    <property type="project" value="TreeGrafter"/>
</dbReference>
<accession>A0AAN8KE47</accession>
<dbReference type="EMBL" id="JAZGQO010000001">
    <property type="protein sequence ID" value="KAK6195065.1"/>
    <property type="molecule type" value="Genomic_DNA"/>
</dbReference>
<reference evidence="2 3" key="1">
    <citation type="submission" date="2024-01" db="EMBL/GenBank/DDBJ databases">
        <title>The genome of the rayed Mediterranean limpet Patella caerulea (Linnaeus, 1758).</title>
        <authorList>
            <person name="Anh-Thu Weber A."/>
            <person name="Halstead-Nussloch G."/>
        </authorList>
    </citation>
    <scope>NUCLEOTIDE SEQUENCE [LARGE SCALE GENOMIC DNA]</scope>
    <source>
        <strain evidence="2">AATW-2023a</strain>
        <tissue evidence="2">Whole specimen</tissue>
    </source>
</reference>
<dbReference type="Pfam" id="PF02995">
    <property type="entry name" value="DUF229"/>
    <property type="match status" value="1"/>
</dbReference>
<dbReference type="SUPFAM" id="SSF53649">
    <property type="entry name" value="Alkaline phosphatase-like"/>
    <property type="match status" value="1"/>
</dbReference>
<dbReference type="Gene3D" id="3.40.720.10">
    <property type="entry name" value="Alkaline Phosphatase, subunit A"/>
    <property type="match status" value="1"/>
</dbReference>
<gene>
    <name evidence="2" type="ORF">SNE40_000572</name>
</gene>
<keyword evidence="1" id="KW-0472">Membrane</keyword>
<dbReference type="InterPro" id="IPR004245">
    <property type="entry name" value="DUF229"/>
</dbReference>
<organism evidence="2 3">
    <name type="scientific">Patella caerulea</name>
    <name type="common">Rayed Mediterranean limpet</name>
    <dbReference type="NCBI Taxonomy" id="87958"/>
    <lineage>
        <taxon>Eukaryota</taxon>
        <taxon>Metazoa</taxon>
        <taxon>Spiralia</taxon>
        <taxon>Lophotrochozoa</taxon>
        <taxon>Mollusca</taxon>
        <taxon>Gastropoda</taxon>
        <taxon>Patellogastropoda</taxon>
        <taxon>Patelloidea</taxon>
        <taxon>Patellidae</taxon>
        <taxon>Patella</taxon>
    </lineage>
</organism>
<dbReference type="InterPro" id="IPR017850">
    <property type="entry name" value="Alkaline_phosphatase_core_sf"/>
</dbReference>
<dbReference type="FunFam" id="3.40.720.10:FF:000017">
    <property type="entry name" value="Predicted protein"/>
    <property type="match status" value="1"/>
</dbReference>
<dbReference type="PROSITE" id="PS51257">
    <property type="entry name" value="PROKAR_LIPOPROTEIN"/>
    <property type="match status" value="1"/>
</dbReference>
<dbReference type="PANTHER" id="PTHR10974:SF1">
    <property type="entry name" value="FI08016P-RELATED"/>
    <property type="match status" value="1"/>
</dbReference>
<protein>
    <submittedName>
        <fullName evidence="2">Uncharacterized protein</fullName>
    </submittedName>
</protein>
<evidence type="ECO:0000313" key="2">
    <source>
        <dbReference type="EMBL" id="KAK6195065.1"/>
    </source>
</evidence>
<evidence type="ECO:0000256" key="1">
    <source>
        <dbReference type="SAM" id="Phobius"/>
    </source>
</evidence>
<dbReference type="Proteomes" id="UP001347796">
    <property type="component" value="Unassembled WGS sequence"/>
</dbReference>
<dbReference type="AlphaFoldDB" id="A0AAN8KE47"/>
<proteinExistence type="predicted"/>
<keyword evidence="1" id="KW-0812">Transmembrane</keyword>
<keyword evidence="1" id="KW-1133">Transmembrane helix</keyword>
<keyword evidence="3" id="KW-1185">Reference proteome</keyword>
<dbReference type="CDD" id="cd16021">
    <property type="entry name" value="ALP_like"/>
    <property type="match status" value="1"/>
</dbReference>
<sequence>MIWIKRIGNKINLERQILNVFFCIILFSCVFRIFYWNYLETIPIDEFPILSPDFFVNTTGCKIPDYNPFSVSIKSFFKHREKYGCLVQDAYTSQEGLTLRISQRLKSFTEFSHCEYVGIERESNSEHKVRFTKSIKFTDDVNVTRDQIKVTCFDENGNDIYRNYHAFIIPKMERIKYLDEQLVQHKAQNRPSELLNVWMIGIESLSRLNHIRNMPKTRDLLLNKLGAFDLRGYTKVADNTFINIVPMLTGNFAEEEYTRLNITESKKTPADHLNVIWRNFSRAGYSTLFGEGHPVIGAFHYALGGFKNLPTDYYLRPFTIALEDDPYVWNSLHNCVKNRSETSIILQYGLDFLKTFRHRPAFGFSFPVRLTHDEAIKYAYTADDYYFEILEKALNNGVFNNTVLIFFGDHGNRFGDFVKTFIGKLEERMPMMYVTVPKWFHQKYPQIVNNLSHNTRRLTSNFDIYETLKDILYFTGKPNGGIDVTKQRGISLFDEIPDGRTCENAGILPHWCVCKLEEDELTKNTTFRDGSVQFFVDEVNRKLADYDMCSKTKLSEIKEFKIFKSSNRNVVKQNANTHFPLPVDSNTYIIKISVVLNPGSGEFDTTLVYDAHTQKFDSAGQISRINKYGHTADCVKGEKIQKLCYCKKQSSFFS</sequence>
<name>A0AAN8KE47_PATCE</name>
<evidence type="ECO:0000313" key="3">
    <source>
        <dbReference type="Proteomes" id="UP001347796"/>
    </source>
</evidence>
<dbReference type="PANTHER" id="PTHR10974">
    <property type="entry name" value="FI08016P-RELATED"/>
    <property type="match status" value="1"/>
</dbReference>
<feature type="transmembrane region" description="Helical" evidence="1">
    <location>
        <begin position="20"/>
        <end position="38"/>
    </location>
</feature>
<comment type="caution">
    <text evidence="2">The sequence shown here is derived from an EMBL/GenBank/DDBJ whole genome shotgun (WGS) entry which is preliminary data.</text>
</comment>